<feature type="domain" description="Arrestin C-terminal-like" evidence="4">
    <location>
        <begin position="204"/>
        <end position="254"/>
    </location>
</feature>
<dbReference type="InterPro" id="IPR000698">
    <property type="entry name" value="Arrestin"/>
</dbReference>
<sequence>MVLGSNRIFKKSAMDGSVTVYLGTRDFVDYFTHCDPIEGIVLLNPMAVENKNIYVGIVAIFRYGREEDEILGISFCRELYITHKQIYPRVLEPTLTPGDNSTQLGLAGGWLHEKLLKKLGAEALPFRFVLPTATPVSVVMLQGVDSTDTCGVRYYVRCYASSTPSEKPSIRSVVNLAIRKIQYAPSWRITGQPSASISKDFPLSSGKIFLEATLDKKLYYHGEEINVSVLIQNFSHKTVKHVKVSVIQIADICMVSSGKWKVTVASLDS</sequence>
<dbReference type="InterPro" id="IPR011021">
    <property type="entry name" value="Arrestin-like_N"/>
</dbReference>
<reference evidence="6" key="1">
    <citation type="submission" date="2025-08" db="UniProtKB">
        <authorList>
            <consortium name="RefSeq"/>
        </authorList>
    </citation>
    <scope>IDENTIFICATION</scope>
    <source>
        <tissue evidence="6">Muscle</tissue>
    </source>
</reference>
<dbReference type="GeneID" id="106457324"/>
<evidence type="ECO:0000259" key="3">
    <source>
        <dbReference type="Pfam" id="PF00339"/>
    </source>
</evidence>
<dbReference type="InterPro" id="IPR014756">
    <property type="entry name" value="Ig_E-set"/>
</dbReference>
<dbReference type="InterPro" id="IPR011022">
    <property type="entry name" value="Arrestin_C-like"/>
</dbReference>
<evidence type="ECO:0000256" key="1">
    <source>
        <dbReference type="ARBA" id="ARBA00005298"/>
    </source>
</evidence>
<dbReference type="SUPFAM" id="SSF81296">
    <property type="entry name" value="E set domains"/>
    <property type="match status" value="2"/>
</dbReference>
<dbReference type="InterPro" id="IPR014753">
    <property type="entry name" value="Arrestin_N"/>
</dbReference>
<dbReference type="PANTHER" id="PTHR11792">
    <property type="entry name" value="ARRESTIN"/>
    <property type="match status" value="1"/>
</dbReference>
<keyword evidence="2" id="KW-0716">Sensory transduction</keyword>
<dbReference type="Pfam" id="PF02752">
    <property type="entry name" value="Arrestin_C"/>
    <property type="match status" value="1"/>
</dbReference>
<dbReference type="PANTHER" id="PTHR11792:SF23">
    <property type="entry name" value="PHOSRESTIN-1"/>
    <property type="match status" value="1"/>
</dbReference>
<evidence type="ECO:0000313" key="6">
    <source>
        <dbReference type="RefSeq" id="XP_022238921.1"/>
    </source>
</evidence>
<dbReference type="PROSITE" id="PS00295">
    <property type="entry name" value="ARRESTINS"/>
    <property type="match status" value="1"/>
</dbReference>
<proteinExistence type="inferred from homology"/>
<protein>
    <submittedName>
        <fullName evidence="6">Arrestin, lateral eye-like</fullName>
    </submittedName>
</protein>
<accession>A0ABM1S5L6</accession>
<dbReference type="InterPro" id="IPR017864">
    <property type="entry name" value="Arrestin_CS"/>
</dbReference>
<evidence type="ECO:0000256" key="2">
    <source>
        <dbReference type="ARBA" id="ARBA00022606"/>
    </source>
</evidence>
<name>A0ABM1S5L6_LIMPO</name>
<gene>
    <name evidence="6" type="primary">LOC106457324</name>
</gene>
<dbReference type="Gene3D" id="2.60.40.640">
    <property type="match status" value="1"/>
</dbReference>
<dbReference type="Pfam" id="PF00339">
    <property type="entry name" value="Arrestin_N"/>
    <property type="match status" value="1"/>
</dbReference>
<organism evidence="5 6">
    <name type="scientific">Limulus polyphemus</name>
    <name type="common">Atlantic horseshoe crab</name>
    <dbReference type="NCBI Taxonomy" id="6850"/>
    <lineage>
        <taxon>Eukaryota</taxon>
        <taxon>Metazoa</taxon>
        <taxon>Ecdysozoa</taxon>
        <taxon>Arthropoda</taxon>
        <taxon>Chelicerata</taxon>
        <taxon>Merostomata</taxon>
        <taxon>Xiphosura</taxon>
        <taxon>Limulidae</taxon>
        <taxon>Limulus</taxon>
    </lineage>
</organism>
<dbReference type="Proteomes" id="UP000694941">
    <property type="component" value="Unplaced"/>
</dbReference>
<keyword evidence="5" id="KW-1185">Reference proteome</keyword>
<dbReference type="RefSeq" id="XP_022238921.1">
    <property type="nucleotide sequence ID" value="XM_022383213.1"/>
</dbReference>
<dbReference type="InterPro" id="IPR014752">
    <property type="entry name" value="Arrestin-like_C"/>
</dbReference>
<comment type="similarity">
    <text evidence="1">Belongs to the arrestin family.</text>
</comment>
<dbReference type="Gene3D" id="2.60.40.840">
    <property type="match status" value="1"/>
</dbReference>
<feature type="domain" description="Arrestin-like N-terminal" evidence="3">
    <location>
        <begin position="18"/>
        <end position="183"/>
    </location>
</feature>
<evidence type="ECO:0000313" key="5">
    <source>
        <dbReference type="Proteomes" id="UP000694941"/>
    </source>
</evidence>
<evidence type="ECO:0000259" key="4">
    <source>
        <dbReference type="Pfam" id="PF02752"/>
    </source>
</evidence>
<dbReference type="PRINTS" id="PR00309">
    <property type="entry name" value="ARRESTIN"/>
</dbReference>
<feature type="non-terminal residue" evidence="6">
    <location>
        <position position="269"/>
    </location>
</feature>